<organism evidence="4 5">
    <name type="scientific">Haoranjiania flava</name>
    <dbReference type="NCBI Taxonomy" id="1856322"/>
    <lineage>
        <taxon>Bacteria</taxon>
        <taxon>Pseudomonadati</taxon>
        <taxon>Bacteroidota</taxon>
        <taxon>Chitinophagia</taxon>
        <taxon>Chitinophagales</taxon>
        <taxon>Chitinophagaceae</taxon>
        <taxon>Haoranjiania</taxon>
    </lineage>
</organism>
<evidence type="ECO:0000313" key="4">
    <source>
        <dbReference type="EMBL" id="MCU7695168.1"/>
    </source>
</evidence>
<dbReference type="SUPFAM" id="SSF51161">
    <property type="entry name" value="Trimeric LpxA-like enzymes"/>
    <property type="match status" value="1"/>
</dbReference>
<dbReference type="InterPro" id="IPR011004">
    <property type="entry name" value="Trimer_LpxA-like_sf"/>
</dbReference>
<name>A0AAE3IQD8_9BACT</name>
<dbReference type="Proteomes" id="UP001209317">
    <property type="component" value="Unassembled WGS sequence"/>
</dbReference>
<evidence type="ECO:0000256" key="3">
    <source>
        <dbReference type="ARBA" id="ARBA00023315"/>
    </source>
</evidence>
<dbReference type="AlphaFoldDB" id="A0AAE3IQD8"/>
<comment type="caution">
    <text evidence="4">The sequence shown here is derived from an EMBL/GenBank/DDBJ whole genome shotgun (WGS) entry which is preliminary data.</text>
</comment>
<keyword evidence="2" id="KW-0808">Transferase</keyword>
<evidence type="ECO:0000256" key="1">
    <source>
        <dbReference type="ARBA" id="ARBA00022605"/>
    </source>
</evidence>
<dbReference type="InterPro" id="IPR042122">
    <property type="entry name" value="Ser_AcTrfase_N_sf"/>
</dbReference>
<sequence length="284" mass="31716">MHNKDFKQSLYRHHNTIQAHLPDKELSQQFIDHLYNFLFIPRQGINSKEHEIEKTLHALKNHLSTLIYEVTHDVPAAQEAAEKFFSELPGLYEELLNDAKSFIANDPAALNLAEVLNAYPGFYAISVYRIANSLWKQHIKILPRVFSEYAHSKTGVDIHPGATIGKEFFIDHGTGVVIGETAVIGNGVKVYQGVTVGAFNSEKNKRAERRHPKIEDNVILYSGATVLGGDTVVGRDSIIGANVWLTHSLPQASLVFHKSEVVRRGKDSVATLLMQVADDELLQD</sequence>
<dbReference type="GO" id="GO:0008652">
    <property type="term" value="P:amino acid biosynthetic process"/>
    <property type="evidence" value="ECO:0007669"/>
    <property type="project" value="UniProtKB-KW"/>
</dbReference>
<evidence type="ECO:0000313" key="5">
    <source>
        <dbReference type="Proteomes" id="UP001209317"/>
    </source>
</evidence>
<dbReference type="GO" id="GO:0016746">
    <property type="term" value="F:acyltransferase activity"/>
    <property type="evidence" value="ECO:0007669"/>
    <property type="project" value="UniProtKB-KW"/>
</dbReference>
<protein>
    <submittedName>
        <fullName evidence="4">Serine O-acetyltransferase</fullName>
    </submittedName>
</protein>
<dbReference type="Gene3D" id="2.160.10.10">
    <property type="entry name" value="Hexapeptide repeat proteins"/>
    <property type="match status" value="1"/>
</dbReference>
<accession>A0AAE3IQD8</accession>
<reference evidence="4" key="1">
    <citation type="submission" date="2022-10" db="EMBL/GenBank/DDBJ databases">
        <authorList>
            <person name="Kim H.S."/>
            <person name="Kim J.-S."/>
            <person name="Suh M.K."/>
            <person name="Eom M.K."/>
            <person name="Lee J.-S."/>
        </authorList>
    </citation>
    <scope>NUCLEOTIDE SEQUENCE</scope>
    <source>
        <strain evidence="4">LIP-5</strain>
    </source>
</reference>
<keyword evidence="1" id="KW-0028">Amino-acid biosynthesis</keyword>
<gene>
    <name evidence="4" type="ORF">OD355_11625</name>
</gene>
<dbReference type="CDD" id="cd03354">
    <property type="entry name" value="LbH_SAT"/>
    <property type="match status" value="1"/>
</dbReference>
<dbReference type="NCBIfam" id="NF041874">
    <property type="entry name" value="EPS_EpsC"/>
    <property type="match status" value="1"/>
</dbReference>
<evidence type="ECO:0000256" key="2">
    <source>
        <dbReference type="ARBA" id="ARBA00022679"/>
    </source>
</evidence>
<dbReference type="EMBL" id="JAOTPL010000019">
    <property type="protein sequence ID" value="MCU7695168.1"/>
    <property type="molecule type" value="Genomic_DNA"/>
</dbReference>
<keyword evidence="5" id="KW-1185">Reference proteome</keyword>
<dbReference type="InterPro" id="IPR045304">
    <property type="entry name" value="LbH_SAT"/>
</dbReference>
<proteinExistence type="predicted"/>
<dbReference type="PANTHER" id="PTHR42811">
    <property type="entry name" value="SERINE ACETYLTRANSFERASE"/>
    <property type="match status" value="1"/>
</dbReference>
<dbReference type="Gene3D" id="1.10.3130.10">
    <property type="entry name" value="serine acetyltransferase, domain 1"/>
    <property type="match status" value="1"/>
</dbReference>
<dbReference type="RefSeq" id="WP_263038655.1">
    <property type="nucleotide sequence ID" value="NZ_JAOTPL010000019.1"/>
</dbReference>
<dbReference type="InterPro" id="IPR053376">
    <property type="entry name" value="Serine_acetyltransferase"/>
</dbReference>
<keyword evidence="3" id="KW-0012">Acyltransferase</keyword>